<dbReference type="RefSeq" id="WP_147784593.1">
    <property type="nucleotide sequence ID" value="NZ_VRMG01000010.1"/>
</dbReference>
<sequence>MNLTTIIDRMIDQAQQSDPLDTYSVLLGTAPVTATTWVKGKKVYRWFPVAQSRLIPNYLVVLAPSPDNYRTGDLLEFHGRIDNGQITTFSVRRNPLTTPTVTAKPVPPRSDLVP</sequence>
<evidence type="ECO:0000313" key="1">
    <source>
        <dbReference type="EMBL" id="TXN28923.1"/>
    </source>
</evidence>
<protein>
    <submittedName>
        <fullName evidence="1">Amino acid adenylation domain-containing protein</fullName>
    </submittedName>
</protein>
<dbReference type="AlphaFoldDB" id="A0A5C8ULA2"/>
<gene>
    <name evidence="1" type="ORF">FVP33_15475</name>
</gene>
<keyword evidence="2" id="KW-1185">Reference proteome</keyword>
<evidence type="ECO:0000313" key="2">
    <source>
        <dbReference type="Proteomes" id="UP000321379"/>
    </source>
</evidence>
<organism evidence="1 2">
    <name type="scientific">Lacisediminihabitans profunda</name>
    <dbReference type="NCBI Taxonomy" id="2594790"/>
    <lineage>
        <taxon>Bacteria</taxon>
        <taxon>Bacillati</taxon>
        <taxon>Actinomycetota</taxon>
        <taxon>Actinomycetes</taxon>
        <taxon>Micrococcales</taxon>
        <taxon>Microbacteriaceae</taxon>
        <taxon>Lacisediminihabitans</taxon>
    </lineage>
</organism>
<comment type="caution">
    <text evidence="1">The sequence shown here is derived from an EMBL/GenBank/DDBJ whole genome shotgun (WGS) entry which is preliminary data.</text>
</comment>
<name>A0A5C8ULA2_9MICO</name>
<accession>A0A5C8ULA2</accession>
<dbReference type="EMBL" id="VRMG01000010">
    <property type="protein sequence ID" value="TXN28923.1"/>
    <property type="molecule type" value="Genomic_DNA"/>
</dbReference>
<proteinExistence type="predicted"/>
<reference evidence="1 2" key="1">
    <citation type="submission" date="2019-08" db="EMBL/GenBank/DDBJ databases">
        <title>Bacterial whole genome sequence for Glaciihabitans sp. CHu50b-6-2.</title>
        <authorList>
            <person name="Jin L."/>
        </authorList>
    </citation>
    <scope>NUCLEOTIDE SEQUENCE [LARGE SCALE GENOMIC DNA]</scope>
    <source>
        <strain evidence="1 2">CHu50b-6-2</strain>
    </source>
</reference>
<dbReference type="Proteomes" id="UP000321379">
    <property type="component" value="Unassembled WGS sequence"/>
</dbReference>